<evidence type="ECO:0000256" key="1">
    <source>
        <dbReference type="SAM" id="MobiDB-lite"/>
    </source>
</evidence>
<reference evidence="2 3" key="1">
    <citation type="submission" date="2020-04" db="EMBL/GenBank/DDBJ databases">
        <title>Chromosome-level genome assembly of a cyprinid fish Onychostoma macrolepis by integration of Nanopore Sequencing, Bionano and Hi-C technology.</title>
        <authorList>
            <person name="Wang D."/>
        </authorList>
    </citation>
    <scope>NUCLEOTIDE SEQUENCE [LARGE SCALE GENOMIC DNA]</scope>
    <source>
        <strain evidence="2">SWU-2019</strain>
        <tissue evidence="2">Muscle</tissue>
    </source>
</reference>
<protein>
    <submittedName>
        <fullName evidence="2">Uncharacterized protein</fullName>
    </submittedName>
</protein>
<gene>
    <name evidence="2" type="ORF">G5714_006209</name>
</gene>
<feature type="region of interest" description="Disordered" evidence="1">
    <location>
        <begin position="48"/>
        <end position="80"/>
    </location>
</feature>
<organism evidence="2 3">
    <name type="scientific">Onychostoma macrolepis</name>
    <dbReference type="NCBI Taxonomy" id="369639"/>
    <lineage>
        <taxon>Eukaryota</taxon>
        <taxon>Metazoa</taxon>
        <taxon>Chordata</taxon>
        <taxon>Craniata</taxon>
        <taxon>Vertebrata</taxon>
        <taxon>Euteleostomi</taxon>
        <taxon>Actinopterygii</taxon>
        <taxon>Neopterygii</taxon>
        <taxon>Teleostei</taxon>
        <taxon>Ostariophysi</taxon>
        <taxon>Cypriniformes</taxon>
        <taxon>Cyprinidae</taxon>
        <taxon>Acrossocheilinae</taxon>
        <taxon>Onychostoma</taxon>
    </lineage>
</organism>
<comment type="caution">
    <text evidence="2">The sequence shown here is derived from an EMBL/GenBank/DDBJ whole genome shotgun (WGS) entry which is preliminary data.</text>
</comment>
<name>A0A7J6D3D0_9TELE</name>
<keyword evidence="3" id="KW-1185">Reference proteome</keyword>
<sequence>MCADATVIHTKTSWLDVLKGATMQGAFEILLSLLSGVETLVTHHKAHWGRARERKRTEHNHCIPKKKKKKKKMWNLRQKG</sequence>
<dbReference type="EMBL" id="JAAMOB010000005">
    <property type="protein sequence ID" value="KAF4113664.1"/>
    <property type="molecule type" value="Genomic_DNA"/>
</dbReference>
<dbReference type="Proteomes" id="UP000579812">
    <property type="component" value="Unassembled WGS sequence"/>
</dbReference>
<feature type="compositionally biased region" description="Basic residues" evidence="1">
    <location>
        <begin position="62"/>
        <end position="80"/>
    </location>
</feature>
<accession>A0A7J6D3D0</accession>
<evidence type="ECO:0000313" key="2">
    <source>
        <dbReference type="EMBL" id="KAF4113664.1"/>
    </source>
</evidence>
<evidence type="ECO:0000313" key="3">
    <source>
        <dbReference type="Proteomes" id="UP000579812"/>
    </source>
</evidence>
<proteinExistence type="predicted"/>
<dbReference type="AlphaFoldDB" id="A0A7J6D3D0"/>